<dbReference type="EMBL" id="BARS01001750">
    <property type="protein sequence ID" value="GAF75873.1"/>
    <property type="molecule type" value="Genomic_DNA"/>
</dbReference>
<evidence type="ECO:0000256" key="4">
    <source>
        <dbReference type="ARBA" id="ARBA00022723"/>
    </source>
</evidence>
<comment type="cofactor">
    <cofactor evidence="1">
        <name>Zn(2+)</name>
        <dbReference type="ChEBI" id="CHEBI:29105"/>
    </cofactor>
</comment>
<dbReference type="InterPro" id="IPR024909">
    <property type="entry name" value="Cys-tRNA/MSH_ligase"/>
</dbReference>
<evidence type="ECO:0000256" key="3">
    <source>
        <dbReference type="ARBA" id="ARBA00022598"/>
    </source>
</evidence>
<dbReference type="Gene3D" id="3.40.50.620">
    <property type="entry name" value="HUPs"/>
    <property type="match status" value="1"/>
</dbReference>
<comment type="caution">
    <text evidence="12">The sequence shown here is derived from an EMBL/GenBank/DDBJ whole genome shotgun (WGS) entry which is preliminary data.</text>
</comment>
<dbReference type="GO" id="GO:0046872">
    <property type="term" value="F:metal ion binding"/>
    <property type="evidence" value="ECO:0007669"/>
    <property type="project" value="UniProtKB-KW"/>
</dbReference>
<protein>
    <recommendedName>
        <fullName evidence="2">cysteine--tRNA ligase</fullName>
        <ecNumber evidence="2">6.1.1.16</ecNumber>
    </recommendedName>
    <alternativeName>
        <fullName evidence="10">Cysteinyl-tRNA synthetase</fullName>
    </alternativeName>
</protein>
<keyword evidence="4" id="KW-0479">Metal-binding</keyword>
<dbReference type="GO" id="GO:0004817">
    <property type="term" value="F:cysteine-tRNA ligase activity"/>
    <property type="evidence" value="ECO:0007669"/>
    <property type="project" value="UniProtKB-EC"/>
</dbReference>
<dbReference type="AlphaFoldDB" id="X0S473"/>
<dbReference type="Pfam" id="PF01406">
    <property type="entry name" value="tRNA-synt_1e"/>
    <property type="match status" value="1"/>
</dbReference>
<dbReference type="InterPro" id="IPR032678">
    <property type="entry name" value="tRNA-synt_1_cat_dom"/>
</dbReference>
<dbReference type="InterPro" id="IPR014729">
    <property type="entry name" value="Rossmann-like_a/b/a_fold"/>
</dbReference>
<dbReference type="PANTHER" id="PTHR10890">
    <property type="entry name" value="CYSTEINYL-TRNA SYNTHETASE"/>
    <property type="match status" value="1"/>
</dbReference>
<evidence type="ECO:0000256" key="5">
    <source>
        <dbReference type="ARBA" id="ARBA00022741"/>
    </source>
</evidence>
<gene>
    <name evidence="12" type="ORF">S01H1_03247</name>
</gene>
<keyword evidence="7" id="KW-0067">ATP-binding</keyword>
<dbReference type="GO" id="GO:0005524">
    <property type="term" value="F:ATP binding"/>
    <property type="evidence" value="ECO:0007669"/>
    <property type="project" value="UniProtKB-KW"/>
</dbReference>
<dbReference type="InterPro" id="IPR015803">
    <property type="entry name" value="Cys-tRNA-ligase"/>
</dbReference>
<evidence type="ECO:0000256" key="9">
    <source>
        <dbReference type="ARBA" id="ARBA00023146"/>
    </source>
</evidence>
<evidence type="ECO:0000259" key="11">
    <source>
        <dbReference type="Pfam" id="PF01406"/>
    </source>
</evidence>
<dbReference type="GO" id="GO:0006423">
    <property type="term" value="P:cysteinyl-tRNA aminoacylation"/>
    <property type="evidence" value="ECO:0007669"/>
    <property type="project" value="InterPro"/>
</dbReference>
<dbReference type="PRINTS" id="PR00983">
    <property type="entry name" value="TRNASYNTHCYS"/>
</dbReference>
<name>X0S473_9ZZZZ</name>
<dbReference type="PANTHER" id="PTHR10890:SF3">
    <property type="entry name" value="CYSTEINE--TRNA LIGASE, CYTOPLASMIC"/>
    <property type="match status" value="1"/>
</dbReference>
<sequence>GMYCCGITAYDTCHLGHARAAVVFDVVYRYLERAGFDVTYVRNYTDVDDKIINRSKEEGRSCTEISEQYIKEYEEDMSALGVKAPGITPKATEHIPEMIATVEKLIERGMAYEVDGDVYFSVRKFPGYGKLSRKKIEDLESGARVEVDERKRDPLDFALWKAAKPGEPEWDSPWGKGRPGWHIECSAMSSRYLGQPFDIHGGGRDLVFPHHENEIAQAEGAEGRQFARYWLHNG</sequence>
<evidence type="ECO:0000256" key="6">
    <source>
        <dbReference type="ARBA" id="ARBA00022833"/>
    </source>
</evidence>
<evidence type="ECO:0000256" key="7">
    <source>
        <dbReference type="ARBA" id="ARBA00022840"/>
    </source>
</evidence>
<evidence type="ECO:0000256" key="8">
    <source>
        <dbReference type="ARBA" id="ARBA00022917"/>
    </source>
</evidence>
<evidence type="ECO:0000256" key="1">
    <source>
        <dbReference type="ARBA" id="ARBA00001947"/>
    </source>
</evidence>
<dbReference type="GO" id="GO:0005829">
    <property type="term" value="C:cytosol"/>
    <property type="evidence" value="ECO:0007669"/>
    <property type="project" value="TreeGrafter"/>
</dbReference>
<evidence type="ECO:0000256" key="2">
    <source>
        <dbReference type="ARBA" id="ARBA00012832"/>
    </source>
</evidence>
<organism evidence="12">
    <name type="scientific">marine sediment metagenome</name>
    <dbReference type="NCBI Taxonomy" id="412755"/>
    <lineage>
        <taxon>unclassified sequences</taxon>
        <taxon>metagenomes</taxon>
        <taxon>ecological metagenomes</taxon>
    </lineage>
</organism>
<keyword evidence="5" id="KW-0547">Nucleotide-binding</keyword>
<keyword evidence="8" id="KW-0648">Protein biosynthesis</keyword>
<keyword evidence="9" id="KW-0030">Aminoacyl-tRNA synthetase</keyword>
<feature type="non-terminal residue" evidence="12">
    <location>
        <position position="1"/>
    </location>
</feature>
<evidence type="ECO:0000313" key="12">
    <source>
        <dbReference type="EMBL" id="GAF75873.1"/>
    </source>
</evidence>
<evidence type="ECO:0000256" key="10">
    <source>
        <dbReference type="ARBA" id="ARBA00031499"/>
    </source>
</evidence>
<feature type="non-terminal residue" evidence="12">
    <location>
        <position position="234"/>
    </location>
</feature>
<proteinExistence type="predicted"/>
<feature type="domain" description="tRNA synthetases class I catalytic" evidence="11">
    <location>
        <begin position="2"/>
        <end position="234"/>
    </location>
</feature>
<dbReference type="NCBIfam" id="TIGR00435">
    <property type="entry name" value="cysS"/>
    <property type="match status" value="1"/>
</dbReference>
<dbReference type="EC" id="6.1.1.16" evidence="2"/>
<accession>X0S473</accession>
<dbReference type="SUPFAM" id="SSF52374">
    <property type="entry name" value="Nucleotidylyl transferase"/>
    <property type="match status" value="1"/>
</dbReference>
<reference evidence="12" key="1">
    <citation type="journal article" date="2014" name="Front. Microbiol.">
        <title>High frequency of phylogenetically diverse reductive dehalogenase-homologous genes in deep subseafloor sedimentary metagenomes.</title>
        <authorList>
            <person name="Kawai M."/>
            <person name="Futagami T."/>
            <person name="Toyoda A."/>
            <person name="Takaki Y."/>
            <person name="Nishi S."/>
            <person name="Hori S."/>
            <person name="Arai W."/>
            <person name="Tsubouchi T."/>
            <person name="Morono Y."/>
            <person name="Uchiyama I."/>
            <person name="Ito T."/>
            <person name="Fujiyama A."/>
            <person name="Inagaki F."/>
            <person name="Takami H."/>
        </authorList>
    </citation>
    <scope>NUCLEOTIDE SEQUENCE</scope>
    <source>
        <strain evidence="12">Expedition CK06-06</strain>
    </source>
</reference>
<keyword evidence="6" id="KW-0862">Zinc</keyword>
<keyword evidence="3" id="KW-0436">Ligase</keyword>